<dbReference type="EMBL" id="BTTX01000011">
    <property type="protein sequence ID" value="GMU11163.1"/>
    <property type="molecule type" value="Genomic_DNA"/>
</dbReference>
<name>A0ABQ6R4C8_9BACT</name>
<comment type="caution">
    <text evidence="3">The sequence shown here is derived from an EMBL/GenBank/DDBJ whole genome shotgun (WGS) entry which is preliminary data.</text>
</comment>
<keyword evidence="2" id="KW-0812">Transmembrane</keyword>
<sequence>MELEPRTRAWSIVVMGLLCIVLSWVLLRTPPRPVHHPRPQAPESVEEPSQGNPYRGWPLFQGWPIPQPPDTKPAPDTKPQEAPQER</sequence>
<organism evidence="3 4">
    <name type="scientific">Corallococcus caeni</name>
    <dbReference type="NCBI Taxonomy" id="3082388"/>
    <lineage>
        <taxon>Bacteria</taxon>
        <taxon>Pseudomonadati</taxon>
        <taxon>Myxococcota</taxon>
        <taxon>Myxococcia</taxon>
        <taxon>Myxococcales</taxon>
        <taxon>Cystobacterineae</taxon>
        <taxon>Myxococcaceae</taxon>
        <taxon>Corallococcus</taxon>
    </lineage>
</organism>
<keyword evidence="4" id="KW-1185">Reference proteome</keyword>
<protein>
    <submittedName>
        <fullName evidence="3">Uncharacterized protein</fullName>
    </submittedName>
</protein>
<reference evidence="3 4" key="1">
    <citation type="journal article" date="2024" name="Arch. Microbiol.">
        <title>Corallococcus caeni sp. nov., a novel myxobacterium isolated from activated sludge.</title>
        <authorList>
            <person name="Tomita S."/>
            <person name="Nakai R."/>
            <person name="Kuroda K."/>
            <person name="Kurashita H."/>
            <person name="Hatamoto M."/>
            <person name="Yamaguchi T."/>
            <person name="Narihiro T."/>
        </authorList>
    </citation>
    <scope>NUCLEOTIDE SEQUENCE [LARGE SCALE GENOMIC DNA]</scope>
    <source>
        <strain evidence="3 4">NO1</strain>
    </source>
</reference>
<feature type="region of interest" description="Disordered" evidence="1">
    <location>
        <begin position="30"/>
        <end position="86"/>
    </location>
</feature>
<evidence type="ECO:0000313" key="4">
    <source>
        <dbReference type="Proteomes" id="UP001342631"/>
    </source>
</evidence>
<dbReference type="Proteomes" id="UP001342631">
    <property type="component" value="Unassembled WGS sequence"/>
</dbReference>
<accession>A0ABQ6R4C8</accession>
<dbReference type="RefSeq" id="WP_338282443.1">
    <property type="nucleotide sequence ID" value="NZ_BTTX01000011.1"/>
</dbReference>
<evidence type="ECO:0000256" key="2">
    <source>
        <dbReference type="SAM" id="Phobius"/>
    </source>
</evidence>
<keyword evidence="2" id="KW-0472">Membrane</keyword>
<feature type="transmembrane region" description="Helical" evidence="2">
    <location>
        <begin position="9"/>
        <end position="27"/>
    </location>
</feature>
<keyword evidence="2" id="KW-1133">Transmembrane helix</keyword>
<evidence type="ECO:0000256" key="1">
    <source>
        <dbReference type="SAM" id="MobiDB-lite"/>
    </source>
</evidence>
<gene>
    <name evidence="3" type="ORF">ASNO1_74170</name>
</gene>
<proteinExistence type="predicted"/>
<evidence type="ECO:0000313" key="3">
    <source>
        <dbReference type="EMBL" id="GMU11163.1"/>
    </source>
</evidence>
<feature type="compositionally biased region" description="Basic and acidic residues" evidence="1">
    <location>
        <begin position="73"/>
        <end position="86"/>
    </location>
</feature>